<keyword evidence="2" id="KW-1185">Reference proteome</keyword>
<protein>
    <submittedName>
        <fullName evidence="1">Uncharacterized protein</fullName>
    </submittedName>
</protein>
<evidence type="ECO:0000313" key="2">
    <source>
        <dbReference type="Proteomes" id="UP000008550"/>
    </source>
</evidence>
<evidence type="ECO:0000313" key="1">
    <source>
        <dbReference type="EMBL" id="ABZ85068.1"/>
    </source>
</evidence>
<reference evidence="1 2" key="1">
    <citation type="journal article" date="2008" name="J. Bacteriol.">
        <title>The genome of Heliobacterium modesticaldum, a phototrophic representative of the Firmicutes containing the simplest photosynthetic apparatus.</title>
        <authorList>
            <person name="Sattley W.M."/>
            <person name="Madigan M.T."/>
            <person name="Swingley W.D."/>
            <person name="Cheung P.C."/>
            <person name="Clocksin K.M."/>
            <person name="Conrad A.L."/>
            <person name="Dejesa L.C."/>
            <person name="Honchak B.M."/>
            <person name="Jung D.O."/>
            <person name="Karbach L.E."/>
            <person name="Kurdoglu A."/>
            <person name="Lahiri S."/>
            <person name="Mastrian S.D."/>
            <person name="Page L.E."/>
            <person name="Taylor H.L."/>
            <person name="Wang Z.T."/>
            <person name="Raymond J."/>
            <person name="Chen M."/>
            <person name="Blankenship R.E."/>
            <person name="Touchman J.W."/>
        </authorList>
    </citation>
    <scope>NUCLEOTIDE SEQUENCE [LARGE SCALE GENOMIC DNA]</scope>
    <source>
        <strain evidence="2">ATCC 51547 / Ice1</strain>
    </source>
</reference>
<dbReference type="AlphaFoldDB" id="B0TAV7"/>
<dbReference type="KEGG" id="hmo:HM1_2530"/>
<sequence>MWSGLTCLHPIWIKPLFIDAKDNIMRRTGKTSSTRKTTILFLRLLDFLRKIRKNLLTLASKFDRLYFVTGKRWLTAGD</sequence>
<dbReference type="Proteomes" id="UP000008550">
    <property type="component" value="Chromosome"/>
</dbReference>
<dbReference type="EMBL" id="CP000930">
    <property type="protein sequence ID" value="ABZ85068.1"/>
    <property type="molecule type" value="Genomic_DNA"/>
</dbReference>
<accession>B0TAV7</accession>
<proteinExistence type="predicted"/>
<name>B0TAV7_HELMI</name>
<dbReference type="HOGENOM" id="CLU_2617144_0_0_9"/>
<gene>
    <name evidence="1" type="ORF">HM1_2530</name>
</gene>
<organism evidence="1 2">
    <name type="scientific">Heliobacterium modesticaldum (strain ATCC 51547 / Ice1)</name>
    <dbReference type="NCBI Taxonomy" id="498761"/>
    <lineage>
        <taxon>Bacteria</taxon>
        <taxon>Bacillati</taxon>
        <taxon>Bacillota</taxon>
        <taxon>Clostridia</taxon>
        <taxon>Eubacteriales</taxon>
        <taxon>Heliobacteriaceae</taxon>
        <taxon>Heliomicrobium</taxon>
    </lineage>
</organism>